<protein>
    <submittedName>
        <fullName evidence="1">Uncharacterized protein</fullName>
    </submittedName>
</protein>
<dbReference type="Proteomes" id="UP000239874">
    <property type="component" value="Unassembled WGS sequence"/>
</dbReference>
<evidence type="ECO:0000313" key="1">
    <source>
        <dbReference type="EMBL" id="PPJ35946.1"/>
    </source>
</evidence>
<sequence>MEHFLLYGVSDDWAPVSEFEKAVRRFDSEHFSREFVLEVVRHFAESGYIRLGAFPGGGKSWEPWNVSIDEGIERIANGYNDVTGYLHIPDDQIRSDRIE</sequence>
<reference evidence="1 2" key="1">
    <citation type="submission" date="2018-02" db="EMBL/GenBank/DDBJ databases">
        <title>8 Nocardia nova and 1 Nocardia cyriacigeorgica strain used for evolution to TMP-SMX.</title>
        <authorList>
            <person name="Mehta H."/>
            <person name="Weng J."/>
            <person name="Shamoo Y."/>
        </authorList>
    </citation>
    <scope>NUCLEOTIDE SEQUENCE [LARGE SCALE GENOMIC DNA]</scope>
    <source>
        <strain evidence="1 2">MDA3139</strain>
    </source>
</reference>
<name>A0A2S6AL53_9NOCA</name>
<dbReference type="EMBL" id="PSZC01000017">
    <property type="protein sequence ID" value="PPJ35946.1"/>
    <property type="molecule type" value="Genomic_DNA"/>
</dbReference>
<proteinExistence type="predicted"/>
<dbReference type="RefSeq" id="WP_104375065.1">
    <property type="nucleotide sequence ID" value="NZ_PSZC01000017.1"/>
</dbReference>
<evidence type="ECO:0000313" key="2">
    <source>
        <dbReference type="Proteomes" id="UP000239874"/>
    </source>
</evidence>
<dbReference type="AlphaFoldDB" id="A0A2S6AL53"/>
<organism evidence="1 2">
    <name type="scientific">Nocardia nova</name>
    <dbReference type="NCBI Taxonomy" id="37330"/>
    <lineage>
        <taxon>Bacteria</taxon>
        <taxon>Bacillati</taxon>
        <taxon>Actinomycetota</taxon>
        <taxon>Actinomycetes</taxon>
        <taxon>Mycobacteriales</taxon>
        <taxon>Nocardiaceae</taxon>
        <taxon>Nocardia</taxon>
    </lineage>
</organism>
<comment type="caution">
    <text evidence="1">The sequence shown here is derived from an EMBL/GenBank/DDBJ whole genome shotgun (WGS) entry which is preliminary data.</text>
</comment>
<dbReference type="OrthoDB" id="4550782at2"/>
<accession>A0A2S6AL53</accession>
<gene>
    <name evidence="1" type="ORF">C5E45_22870</name>
</gene>